<reference evidence="4" key="1">
    <citation type="submission" date="2017-02" db="UniProtKB">
        <authorList>
            <consortium name="WormBaseParasite"/>
        </authorList>
    </citation>
    <scope>IDENTIFICATION</scope>
</reference>
<proteinExistence type="predicted"/>
<keyword evidence="1" id="KW-1133">Transmembrane helix</keyword>
<keyword evidence="1" id="KW-0472">Membrane</keyword>
<dbReference type="WBParaSite" id="NBR_0000181001-mRNA-1">
    <property type="protein sequence ID" value="NBR_0000181001-mRNA-1"/>
    <property type="gene ID" value="NBR_0000181001"/>
</dbReference>
<accession>A0A0N4XH08</accession>
<evidence type="ECO:0000256" key="1">
    <source>
        <dbReference type="SAM" id="Phobius"/>
    </source>
</evidence>
<evidence type="ECO:0000313" key="4">
    <source>
        <dbReference type="WBParaSite" id="NBR_0000181001-mRNA-1"/>
    </source>
</evidence>
<name>A0A0N4XH08_NIPBR</name>
<organism evidence="4">
    <name type="scientific">Nippostrongylus brasiliensis</name>
    <name type="common">Rat hookworm</name>
    <dbReference type="NCBI Taxonomy" id="27835"/>
    <lineage>
        <taxon>Eukaryota</taxon>
        <taxon>Metazoa</taxon>
        <taxon>Ecdysozoa</taxon>
        <taxon>Nematoda</taxon>
        <taxon>Chromadorea</taxon>
        <taxon>Rhabditida</taxon>
        <taxon>Rhabditina</taxon>
        <taxon>Rhabditomorpha</taxon>
        <taxon>Strongyloidea</taxon>
        <taxon>Heligmosomidae</taxon>
        <taxon>Nippostrongylus</taxon>
    </lineage>
</organism>
<gene>
    <name evidence="2" type="ORF">NBR_LOCUS1812</name>
</gene>
<dbReference type="EMBL" id="UYSL01001656">
    <property type="protein sequence ID" value="VDL65401.1"/>
    <property type="molecule type" value="Genomic_DNA"/>
</dbReference>
<feature type="transmembrane region" description="Helical" evidence="1">
    <location>
        <begin position="20"/>
        <end position="39"/>
    </location>
</feature>
<evidence type="ECO:0000313" key="3">
    <source>
        <dbReference type="Proteomes" id="UP000271162"/>
    </source>
</evidence>
<sequence>MHLGKPKKGLLMVMPALKYIYYILVLIPQITTNTLRSYFSRGMSRSSHVSATKSTIRLF</sequence>
<keyword evidence="1" id="KW-0812">Transmembrane</keyword>
<reference evidence="2 3" key="2">
    <citation type="submission" date="2018-11" db="EMBL/GenBank/DDBJ databases">
        <authorList>
            <consortium name="Pathogen Informatics"/>
        </authorList>
    </citation>
    <scope>NUCLEOTIDE SEQUENCE [LARGE SCALE GENOMIC DNA]</scope>
</reference>
<evidence type="ECO:0000313" key="2">
    <source>
        <dbReference type="EMBL" id="VDL65401.1"/>
    </source>
</evidence>
<keyword evidence="3" id="KW-1185">Reference proteome</keyword>
<dbReference type="AlphaFoldDB" id="A0A0N4XH08"/>
<dbReference type="Proteomes" id="UP000271162">
    <property type="component" value="Unassembled WGS sequence"/>
</dbReference>
<protein>
    <submittedName>
        <fullName evidence="4">Secreted protein</fullName>
    </submittedName>
</protein>